<evidence type="ECO:0000313" key="2">
    <source>
        <dbReference type="EMBL" id="EAT13153.1"/>
    </source>
</evidence>
<dbReference type="HOGENOM" id="CLU_115403_9_1_6"/>
<dbReference type="Proteomes" id="UP000004263">
    <property type="component" value="Unassembled WGS sequence"/>
</dbReference>
<dbReference type="OrthoDB" id="278639at2"/>
<dbReference type="PANTHER" id="PTHR33495">
    <property type="entry name" value="ANTI-SIGMA FACTOR ANTAGONIST TM_1081-RELATED-RELATED"/>
    <property type="match status" value="1"/>
</dbReference>
<keyword evidence="3" id="KW-1185">Reference proteome</keyword>
<dbReference type="PANTHER" id="PTHR33495:SF15">
    <property type="entry name" value="STAS DOMAIN-CONTAINING PROTEIN"/>
    <property type="match status" value="1"/>
</dbReference>
<dbReference type="STRING" id="207949.RED65_00295"/>
<sequence>MSSVIVDEQGSEVIISINGRFDFNILQEFRDAYSSLESSSKAFVVDLGKTEYIDSSALGMLLNMKNHLGSDDQGIEIRNCQPNLKKIFSIAHFDKKFLFK</sequence>
<comment type="caution">
    <text evidence="2">The sequence shown here is derived from an EMBL/GenBank/DDBJ whole genome shotgun (WGS) entry which is preliminary data.</text>
</comment>
<name>Q1N4F5_9GAMM</name>
<evidence type="ECO:0000259" key="1">
    <source>
        <dbReference type="PROSITE" id="PS50801"/>
    </source>
</evidence>
<dbReference type="CDD" id="cd07043">
    <property type="entry name" value="STAS_anti-anti-sigma_factors"/>
    <property type="match status" value="1"/>
</dbReference>
<protein>
    <submittedName>
        <fullName evidence="2">Anti-anti-sigma regulatory factor</fullName>
    </submittedName>
</protein>
<dbReference type="GO" id="GO:0043856">
    <property type="term" value="F:anti-sigma factor antagonist activity"/>
    <property type="evidence" value="ECO:0007669"/>
    <property type="project" value="TreeGrafter"/>
</dbReference>
<dbReference type="SUPFAM" id="SSF52091">
    <property type="entry name" value="SpoIIaa-like"/>
    <property type="match status" value="1"/>
</dbReference>
<feature type="domain" description="STAS" evidence="1">
    <location>
        <begin position="2"/>
        <end position="100"/>
    </location>
</feature>
<dbReference type="EMBL" id="AAQH01000002">
    <property type="protein sequence ID" value="EAT13153.1"/>
    <property type="molecule type" value="Genomic_DNA"/>
</dbReference>
<dbReference type="AlphaFoldDB" id="Q1N4F5"/>
<dbReference type="RefSeq" id="WP_007017539.1">
    <property type="nucleotide sequence ID" value="NZ_CH724114.1"/>
</dbReference>
<dbReference type="Pfam" id="PF01740">
    <property type="entry name" value="STAS"/>
    <property type="match status" value="1"/>
</dbReference>
<reference evidence="2 3" key="1">
    <citation type="submission" date="2006-03" db="EMBL/GenBank/DDBJ databases">
        <authorList>
            <person name="Pinhassi J."/>
            <person name="Pedros-Alio C."/>
            <person name="Ferriera S."/>
            <person name="Johnson J."/>
            <person name="Kravitz S."/>
            <person name="Halpern A."/>
            <person name="Remington K."/>
            <person name="Beeson K."/>
            <person name="Tran B."/>
            <person name="Rogers Y.-H."/>
            <person name="Friedman R."/>
            <person name="Venter J.C."/>
        </authorList>
    </citation>
    <scope>NUCLEOTIDE SEQUENCE [LARGE SCALE GENOMIC DNA]</scope>
    <source>
        <strain evidence="2 3">RED65</strain>
    </source>
</reference>
<gene>
    <name evidence="2" type="ORF">RED65_00295</name>
</gene>
<organism evidence="2 3">
    <name type="scientific">Bermanella marisrubri</name>
    <dbReference type="NCBI Taxonomy" id="207949"/>
    <lineage>
        <taxon>Bacteria</taxon>
        <taxon>Pseudomonadati</taxon>
        <taxon>Pseudomonadota</taxon>
        <taxon>Gammaproteobacteria</taxon>
        <taxon>Oceanospirillales</taxon>
        <taxon>Oceanospirillaceae</taxon>
        <taxon>Bermanella</taxon>
    </lineage>
</organism>
<proteinExistence type="predicted"/>
<dbReference type="InterPro" id="IPR036513">
    <property type="entry name" value="STAS_dom_sf"/>
</dbReference>
<dbReference type="PROSITE" id="PS50801">
    <property type="entry name" value="STAS"/>
    <property type="match status" value="1"/>
</dbReference>
<dbReference type="InterPro" id="IPR002645">
    <property type="entry name" value="STAS_dom"/>
</dbReference>
<accession>Q1N4F5</accession>
<evidence type="ECO:0000313" key="3">
    <source>
        <dbReference type="Proteomes" id="UP000004263"/>
    </source>
</evidence>
<dbReference type="Gene3D" id="3.30.750.24">
    <property type="entry name" value="STAS domain"/>
    <property type="match status" value="1"/>
</dbReference>